<keyword evidence="3" id="KW-1185">Reference proteome</keyword>
<evidence type="ECO:0000256" key="1">
    <source>
        <dbReference type="SAM" id="Phobius"/>
    </source>
</evidence>
<keyword evidence="1" id="KW-1133">Transmembrane helix</keyword>
<proteinExistence type="predicted"/>
<evidence type="ECO:0000313" key="3">
    <source>
        <dbReference type="Proteomes" id="UP000683000"/>
    </source>
</evidence>
<keyword evidence="1" id="KW-0812">Transmembrane</keyword>
<reference evidence="2" key="1">
    <citation type="submission" date="2021-03" db="EMBL/GenBank/DDBJ databases">
        <title>Evolutionary innovations through gain and loss of genes in the ectomycorrhizal Boletales.</title>
        <authorList>
            <person name="Wu G."/>
            <person name="Miyauchi S."/>
            <person name="Morin E."/>
            <person name="Yang Z.-L."/>
            <person name="Xu J."/>
            <person name="Martin F.M."/>
        </authorList>
    </citation>
    <scope>NUCLEOTIDE SEQUENCE</scope>
    <source>
        <strain evidence="2">BR01</strain>
    </source>
</reference>
<evidence type="ECO:0000313" key="2">
    <source>
        <dbReference type="EMBL" id="KAG6370489.1"/>
    </source>
</evidence>
<gene>
    <name evidence="2" type="ORF">JVT61DRAFT_11976</name>
</gene>
<feature type="transmembrane region" description="Helical" evidence="1">
    <location>
        <begin position="15"/>
        <end position="31"/>
    </location>
</feature>
<dbReference type="AlphaFoldDB" id="A0A8I2YEC5"/>
<sequence length="97" mass="11364">MHVDGQATLLYPLKMFYPGVLPLVSMFDAFFRDGRAARRSLRVAIRHLYLIGDLRQNHQHLHLGTLPGMDILPPHWLVGFLPFCTQQCDRLPRVWWK</sequence>
<protein>
    <submittedName>
        <fullName evidence="2">Uncharacterized protein</fullName>
    </submittedName>
</protein>
<comment type="caution">
    <text evidence="2">The sequence shown here is derived from an EMBL/GenBank/DDBJ whole genome shotgun (WGS) entry which is preliminary data.</text>
</comment>
<dbReference type="Proteomes" id="UP000683000">
    <property type="component" value="Unassembled WGS sequence"/>
</dbReference>
<organism evidence="2 3">
    <name type="scientific">Boletus reticuloceps</name>
    <dbReference type="NCBI Taxonomy" id="495285"/>
    <lineage>
        <taxon>Eukaryota</taxon>
        <taxon>Fungi</taxon>
        <taxon>Dikarya</taxon>
        <taxon>Basidiomycota</taxon>
        <taxon>Agaricomycotina</taxon>
        <taxon>Agaricomycetes</taxon>
        <taxon>Agaricomycetidae</taxon>
        <taxon>Boletales</taxon>
        <taxon>Boletineae</taxon>
        <taxon>Boletaceae</taxon>
        <taxon>Boletoideae</taxon>
        <taxon>Boletus</taxon>
    </lineage>
</organism>
<name>A0A8I2YEC5_9AGAM</name>
<dbReference type="EMBL" id="JAGFBS010000050">
    <property type="protein sequence ID" value="KAG6370489.1"/>
    <property type="molecule type" value="Genomic_DNA"/>
</dbReference>
<accession>A0A8I2YEC5</accession>
<keyword evidence="1" id="KW-0472">Membrane</keyword>